<feature type="compositionally biased region" description="Basic and acidic residues" evidence="13">
    <location>
        <begin position="1"/>
        <end position="16"/>
    </location>
</feature>
<organism evidence="15 16">
    <name type="scientific">Hibiscus syriacus</name>
    <name type="common">Rose of Sharon</name>
    <dbReference type="NCBI Taxonomy" id="106335"/>
    <lineage>
        <taxon>Eukaryota</taxon>
        <taxon>Viridiplantae</taxon>
        <taxon>Streptophyta</taxon>
        <taxon>Embryophyta</taxon>
        <taxon>Tracheophyta</taxon>
        <taxon>Spermatophyta</taxon>
        <taxon>Magnoliopsida</taxon>
        <taxon>eudicotyledons</taxon>
        <taxon>Gunneridae</taxon>
        <taxon>Pentapetalae</taxon>
        <taxon>rosids</taxon>
        <taxon>malvids</taxon>
        <taxon>Malvales</taxon>
        <taxon>Malvaceae</taxon>
        <taxon>Malvoideae</taxon>
        <taxon>Hibiscus</taxon>
    </lineage>
</organism>
<keyword evidence="4 11" id="KW-0138">CF(0)</keyword>
<evidence type="ECO:0000256" key="7">
    <source>
        <dbReference type="ARBA" id="ARBA00022989"/>
    </source>
</evidence>
<comment type="caution">
    <text evidence="15">The sequence shown here is derived from an EMBL/GenBank/DDBJ whole genome shotgun (WGS) entry which is preliminary data.</text>
</comment>
<dbReference type="GO" id="GO:0045259">
    <property type="term" value="C:proton-transporting ATP synthase complex"/>
    <property type="evidence" value="ECO:0007669"/>
    <property type="project" value="UniProtKB-KW"/>
</dbReference>
<keyword evidence="9 14" id="KW-0472">Membrane</keyword>
<evidence type="ECO:0000256" key="13">
    <source>
        <dbReference type="SAM" id="MobiDB-lite"/>
    </source>
</evidence>
<evidence type="ECO:0000256" key="2">
    <source>
        <dbReference type="ARBA" id="ARBA00005513"/>
    </source>
</evidence>
<dbReference type="Proteomes" id="UP000436088">
    <property type="component" value="Unassembled WGS sequence"/>
</dbReference>
<keyword evidence="12" id="KW-0175">Coiled coil</keyword>
<evidence type="ECO:0000256" key="1">
    <source>
        <dbReference type="ARBA" id="ARBA00004167"/>
    </source>
</evidence>
<evidence type="ECO:0000256" key="10">
    <source>
        <dbReference type="ARBA" id="ARBA00025198"/>
    </source>
</evidence>
<dbReference type="InterPro" id="IPR002146">
    <property type="entry name" value="ATP_synth_b/b'su_bac/chlpt"/>
</dbReference>
<evidence type="ECO:0000256" key="11">
    <source>
        <dbReference type="RuleBase" id="RU003848"/>
    </source>
</evidence>
<keyword evidence="3 11" id="KW-0813">Transport</keyword>
<feature type="coiled-coil region" evidence="12">
    <location>
        <begin position="186"/>
        <end position="213"/>
    </location>
</feature>
<dbReference type="PANTHER" id="PTHR33445:SF2">
    <property type="entry name" value="ATP SYNTHASE SUBUNIT B', CHLOROPLASTIC"/>
    <property type="match status" value="1"/>
</dbReference>
<name>A0A6A2XCZ6_HIBSY</name>
<dbReference type="InterPro" id="IPR050059">
    <property type="entry name" value="ATP_synthase_B_chain"/>
</dbReference>
<keyword evidence="16" id="KW-1185">Reference proteome</keyword>
<dbReference type="EMBL" id="VEPZ02001787">
    <property type="protein sequence ID" value="KAE8654557.1"/>
    <property type="molecule type" value="Genomic_DNA"/>
</dbReference>
<accession>A0A6A2XCZ6</accession>
<keyword evidence="7 14" id="KW-1133">Transmembrane helix</keyword>
<keyword evidence="8 11" id="KW-0406">Ion transport</keyword>
<dbReference type="GO" id="GO:0046961">
    <property type="term" value="F:proton-transporting ATPase activity, rotational mechanism"/>
    <property type="evidence" value="ECO:0007669"/>
    <property type="project" value="TreeGrafter"/>
</dbReference>
<keyword evidence="5 11" id="KW-0812">Transmembrane</keyword>
<evidence type="ECO:0000256" key="14">
    <source>
        <dbReference type="SAM" id="Phobius"/>
    </source>
</evidence>
<feature type="transmembrane region" description="Helical" evidence="14">
    <location>
        <begin position="151"/>
        <end position="172"/>
    </location>
</feature>
<evidence type="ECO:0000256" key="6">
    <source>
        <dbReference type="ARBA" id="ARBA00022781"/>
    </source>
</evidence>
<protein>
    <submittedName>
        <fullName evidence="15">ATP synthase subunit b</fullName>
    </submittedName>
</protein>
<gene>
    <name evidence="15" type="ORF">F3Y22_tig00117048pilonHSYRG00745</name>
</gene>
<evidence type="ECO:0000256" key="12">
    <source>
        <dbReference type="SAM" id="Coils"/>
    </source>
</evidence>
<evidence type="ECO:0000256" key="4">
    <source>
        <dbReference type="ARBA" id="ARBA00022547"/>
    </source>
</evidence>
<evidence type="ECO:0000313" key="15">
    <source>
        <dbReference type="EMBL" id="KAE8654557.1"/>
    </source>
</evidence>
<evidence type="ECO:0000256" key="5">
    <source>
        <dbReference type="ARBA" id="ARBA00022692"/>
    </source>
</evidence>
<dbReference type="CDD" id="cd06503">
    <property type="entry name" value="ATP-synt_Fo_b"/>
    <property type="match status" value="1"/>
</dbReference>
<comment type="function">
    <text evidence="10">F(1)F(0) ATP synthase produces ATP from ADP in the presence of a proton or sodium gradient. F-type ATPases consist of two structural domains, F(1) containing the extramembraneous catalytic core and F(0) containing the membrane proton channel, linked together by a central stalk and a peripheral stalk. During catalysis, ATP synthesis in the catalytic domain of F(1) is coupled via a rotary mechanism of the central stalk subunits to proton translocation.</text>
</comment>
<dbReference type="Pfam" id="PF00430">
    <property type="entry name" value="ATP-synt_B"/>
    <property type="match status" value="1"/>
</dbReference>
<feature type="compositionally biased region" description="Polar residues" evidence="13">
    <location>
        <begin position="17"/>
        <end position="27"/>
    </location>
</feature>
<proteinExistence type="inferred from homology"/>
<evidence type="ECO:0000256" key="3">
    <source>
        <dbReference type="ARBA" id="ARBA00022448"/>
    </source>
</evidence>
<dbReference type="AlphaFoldDB" id="A0A6A2XCZ6"/>
<evidence type="ECO:0000313" key="16">
    <source>
        <dbReference type="Proteomes" id="UP000436088"/>
    </source>
</evidence>
<keyword evidence="6 11" id="KW-0375">Hydrogen ion transport</keyword>
<reference evidence="15" key="1">
    <citation type="submission" date="2019-09" db="EMBL/GenBank/DDBJ databases">
        <title>Draft genome information of white flower Hibiscus syriacus.</title>
        <authorList>
            <person name="Kim Y.-M."/>
        </authorList>
    </citation>
    <scope>NUCLEOTIDE SEQUENCE [LARGE SCALE GENOMIC DNA]</scope>
    <source>
        <strain evidence="15">YM2019G1</strain>
    </source>
</reference>
<feature type="region of interest" description="Disordered" evidence="13">
    <location>
        <begin position="1"/>
        <end position="27"/>
    </location>
</feature>
<comment type="similarity">
    <text evidence="2 11">Belongs to the ATPase B chain family.</text>
</comment>
<comment type="subcellular location">
    <subcellularLocation>
        <location evidence="1">Membrane</location>
        <topology evidence="1">Single-pass membrane protein</topology>
    </subcellularLocation>
</comment>
<evidence type="ECO:0000256" key="8">
    <source>
        <dbReference type="ARBA" id="ARBA00023065"/>
    </source>
</evidence>
<evidence type="ECO:0000256" key="9">
    <source>
        <dbReference type="ARBA" id="ARBA00023136"/>
    </source>
</evidence>
<dbReference type="GO" id="GO:0015986">
    <property type="term" value="P:proton motive force-driven ATP synthesis"/>
    <property type="evidence" value="ECO:0007669"/>
    <property type="project" value="InterPro"/>
</dbReference>
<sequence>MLGLKVEENSSRKITSEKPSLSSTAVDNGSSWKTFHYSKLPEETFGLSIRKLDGSSFGAFTTSFLVHPKSYWLPLTSLFSFLPADVEVLKSANVADLKLEVQNVFDHMPNDGPDKISCLKSIYIFTLASLPIAPPSLAAEIEKATLFDFNLTLPIMMVQFLLLMFALDKAYFIQMGKFMDERDAAIKEKLSGVKDTSEEVNQLEKQANAIMRGARAEISAALNKMKKEAQLESETG</sequence>
<dbReference type="PANTHER" id="PTHR33445">
    <property type="entry name" value="ATP SYNTHASE SUBUNIT B', CHLOROPLASTIC"/>
    <property type="match status" value="1"/>
</dbReference>